<evidence type="ECO:0000256" key="11">
    <source>
        <dbReference type="ARBA" id="ARBA00023136"/>
    </source>
</evidence>
<keyword evidence="9 12" id="KW-0408">Iron</keyword>
<evidence type="ECO:0000256" key="12">
    <source>
        <dbReference type="PIRSR" id="PIRSR602401-1"/>
    </source>
</evidence>
<comment type="subcellular location">
    <subcellularLocation>
        <location evidence="2">Membrane</location>
        <topology evidence="2">Single-pass membrane protein</topology>
    </subcellularLocation>
</comment>
<keyword evidence="7" id="KW-1133">Transmembrane helix</keyword>
<reference evidence="15" key="1">
    <citation type="journal article" date="2018" name="Gigascience">
        <title>Genome assembly of the Pink Ipe (Handroanthus impetiginosus, Bignoniaceae), a highly valued, ecologically keystone Neotropical timber forest tree.</title>
        <authorList>
            <person name="Silva-Junior O.B."/>
            <person name="Grattapaglia D."/>
            <person name="Novaes E."/>
            <person name="Collevatti R.G."/>
        </authorList>
    </citation>
    <scope>NUCLEOTIDE SEQUENCE [LARGE SCALE GENOMIC DNA]</scope>
    <source>
        <strain evidence="15">cv. UFG-1</strain>
    </source>
</reference>
<proteinExistence type="inferred from homology"/>
<evidence type="ECO:0000313" key="15">
    <source>
        <dbReference type="Proteomes" id="UP000231279"/>
    </source>
</evidence>
<evidence type="ECO:0000256" key="9">
    <source>
        <dbReference type="ARBA" id="ARBA00023004"/>
    </source>
</evidence>
<dbReference type="InterPro" id="IPR017972">
    <property type="entry name" value="Cyt_P450_CS"/>
</dbReference>
<sequence length="502" mass="57649">MILLILTTLPMILIIITYLLHKTTCNIPAKTPVPPGPPGLPLIGNLHQFATAKNIHVYLWKLSKKYGPLMHMKFGPVPVLIISSPQLAKQVLKTQDLSFCGRPRLLGQQKLSYNCMDMAFSPYGSYWRELRKITAVHLFSLKKIQSFRAIREDEIYRMVKKISSFADEVVNLSEIAMAMASTLIFRIAFSKRYDEKGSEIRRFDELLHEAQALMATVFVSDYFPKFSWVDKFTGLINRLNKTFKDLDLLYQEFIDEHLDPKRLERMEENDDILDILIRLKEEKLCSIDLNWDIIKALLMNIFIGSTDTSVASAIWTMTALMKAPLAMKKAQAEIRNSVGKKGKVDEDDLQKLPHLKAVINETLRMYPPAPMLIPRETIEKCVLEGYEIQPKTVVYINGWAIARDPEYWEDPNEFMPERFLNSNIDVKGQDFGVIPFGSGRRICPGMFMGLANMELIVANLLYSFDWEFPPGIQAEDIDTNVLRGLTMHKKNALFLVPRKFVF</sequence>
<evidence type="ECO:0000256" key="10">
    <source>
        <dbReference type="ARBA" id="ARBA00023033"/>
    </source>
</evidence>
<dbReference type="AlphaFoldDB" id="A0A2G9H149"/>
<evidence type="ECO:0000313" key="14">
    <source>
        <dbReference type="EMBL" id="PIN11215.1"/>
    </source>
</evidence>
<keyword evidence="5" id="KW-0812">Transmembrane</keyword>
<dbReference type="OrthoDB" id="2789670at2759"/>
<keyword evidence="4 12" id="KW-0349">Heme</keyword>
<evidence type="ECO:0000256" key="4">
    <source>
        <dbReference type="ARBA" id="ARBA00022617"/>
    </source>
</evidence>
<dbReference type="InterPro" id="IPR002401">
    <property type="entry name" value="Cyt_P450_E_grp-I"/>
</dbReference>
<dbReference type="FunFam" id="1.10.630.10:FF:000011">
    <property type="entry name" value="Cytochrome P450 83B1"/>
    <property type="match status" value="1"/>
</dbReference>
<name>A0A2G9H149_9LAMI</name>
<gene>
    <name evidence="14" type="ORF">CDL12_16191</name>
</gene>
<organism evidence="14 15">
    <name type="scientific">Handroanthus impetiginosus</name>
    <dbReference type="NCBI Taxonomy" id="429701"/>
    <lineage>
        <taxon>Eukaryota</taxon>
        <taxon>Viridiplantae</taxon>
        <taxon>Streptophyta</taxon>
        <taxon>Embryophyta</taxon>
        <taxon>Tracheophyta</taxon>
        <taxon>Spermatophyta</taxon>
        <taxon>Magnoliopsida</taxon>
        <taxon>eudicotyledons</taxon>
        <taxon>Gunneridae</taxon>
        <taxon>Pentapetalae</taxon>
        <taxon>asterids</taxon>
        <taxon>lamiids</taxon>
        <taxon>Lamiales</taxon>
        <taxon>Bignoniaceae</taxon>
        <taxon>Crescentiina</taxon>
        <taxon>Tabebuia alliance</taxon>
        <taxon>Handroanthus</taxon>
    </lineage>
</organism>
<dbReference type="PANTHER" id="PTHR47955">
    <property type="entry name" value="CYTOCHROME P450 FAMILY 71 PROTEIN"/>
    <property type="match status" value="1"/>
</dbReference>
<keyword evidence="10 13" id="KW-0503">Monooxygenase</keyword>
<keyword evidence="6 12" id="KW-0479">Metal-binding</keyword>
<dbReference type="GO" id="GO:0016020">
    <property type="term" value="C:membrane"/>
    <property type="evidence" value="ECO:0007669"/>
    <property type="project" value="UniProtKB-SubCell"/>
</dbReference>
<comment type="similarity">
    <text evidence="3 13">Belongs to the cytochrome P450 family.</text>
</comment>
<comment type="cofactor">
    <cofactor evidence="1 12">
        <name>heme</name>
        <dbReference type="ChEBI" id="CHEBI:30413"/>
    </cofactor>
</comment>
<dbReference type="GO" id="GO:0004497">
    <property type="term" value="F:monooxygenase activity"/>
    <property type="evidence" value="ECO:0007669"/>
    <property type="project" value="UniProtKB-KW"/>
</dbReference>
<keyword evidence="11" id="KW-0472">Membrane</keyword>
<dbReference type="Proteomes" id="UP000231279">
    <property type="component" value="Unassembled WGS sequence"/>
</dbReference>
<accession>A0A2G9H149</accession>
<dbReference type="CDD" id="cd11072">
    <property type="entry name" value="CYP71-like"/>
    <property type="match status" value="1"/>
</dbReference>
<dbReference type="Gene3D" id="1.10.630.10">
    <property type="entry name" value="Cytochrome P450"/>
    <property type="match status" value="1"/>
</dbReference>
<dbReference type="PRINTS" id="PR00385">
    <property type="entry name" value="P450"/>
</dbReference>
<dbReference type="GO" id="GO:0020037">
    <property type="term" value="F:heme binding"/>
    <property type="evidence" value="ECO:0007669"/>
    <property type="project" value="InterPro"/>
</dbReference>
<comment type="caution">
    <text evidence="14">The sequence shown here is derived from an EMBL/GenBank/DDBJ whole genome shotgun (WGS) entry which is preliminary data.</text>
</comment>
<dbReference type="GO" id="GO:0016705">
    <property type="term" value="F:oxidoreductase activity, acting on paired donors, with incorporation or reduction of molecular oxygen"/>
    <property type="evidence" value="ECO:0007669"/>
    <property type="project" value="InterPro"/>
</dbReference>
<evidence type="ECO:0000256" key="6">
    <source>
        <dbReference type="ARBA" id="ARBA00022723"/>
    </source>
</evidence>
<feature type="binding site" description="axial binding residue" evidence="12">
    <location>
        <position position="443"/>
    </location>
    <ligand>
        <name>heme</name>
        <dbReference type="ChEBI" id="CHEBI:30413"/>
    </ligand>
    <ligandPart>
        <name>Fe</name>
        <dbReference type="ChEBI" id="CHEBI:18248"/>
    </ligandPart>
</feature>
<keyword evidence="8 13" id="KW-0560">Oxidoreductase</keyword>
<evidence type="ECO:0000256" key="1">
    <source>
        <dbReference type="ARBA" id="ARBA00001971"/>
    </source>
</evidence>
<evidence type="ECO:0000256" key="5">
    <source>
        <dbReference type="ARBA" id="ARBA00022692"/>
    </source>
</evidence>
<dbReference type="PRINTS" id="PR00463">
    <property type="entry name" value="EP450I"/>
</dbReference>
<dbReference type="PROSITE" id="PS00086">
    <property type="entry name" value="CYTOCHROME_P450"/>
    <property type="match status" value="1"/>
</dbReference>
<dbReference type="GO" id="GO:0005506">
    <property type="term" value="F:iron ion binding"/>
    <property type="evidence" value="ECO:0007669"/>
    <property type="project" value="InterPro"/>
</dbReference>
<protein>
    <submittedName>
        <fullName evidence="14">Cytochrome P450 CYP2 subfamily</fullName>
    </submittedName>
</protein>
<dbReference type="InterPro" id="IPR001128">
    <property type="entry name" value="Cyt_P450"/>
</dbReference>
<dbReference type="STRING" id="429701.A0A2G9H149"/>
<evidence type="ECO:0000256" key="7">
    <source>
        <dbReference type="ARBA" id="ARBA00022989"/>
    </source>
</evidence>
<evidence type="ECO:0000256" key="2">
    <source>
        <dbReference type="ARBA" id="ARBA00004167"/>
    </source>
</evidence>
<evidence type="ECO:0000256" key="3">
    <source>
        <dbReference type="ARBA" id="ARBA00010617"/>
    </source>
</evidence>
<dbReference type="Pfam" id="PF00067">
    <property type="entry name" value="p450"/>
    <property type="match status" value="1"/>
</dbReference>
<dbReference type="InterPro" id="IPR036396">
    <property type="entry name" value="Cyt_P450_sf"/>
</dbReference>
<keyword evidence="15" id="KW-1185">Reference proteome</keyword>
<evidence type="ECO:0000256" key="8">
    <source>
        <dbReference type="ARBA" id="ARBA00023002"/>
    </source>
</evidence>
<dbReference type="PANTHER" id="PTHR47955:SF22">
    <property type="entry name" value="CYTOCHROME P450 83B1-LIKE"/>
    <property type="match status" value="1"/>
</dbReference>
<dbReference type="SUPFAM" id="SSF48264">
    <property type="entry name" value="Cytochrome P450"/>
    <property type="match status" value="1"/>
</dbReference>
<dbReference type="EMBL" id="NKXS01002999">
    <property type="protein sequence ID" value="PIN11215.1"/>
    <property type="molecule type" value="Genomic_DNA"/>
</dbReference>
<evidence type="ECO:0000256" key="13">
    <source>
        <dbReference type="RuleBase" id="RU000461"/>
    </source>
</evidence>